<sequence length="458" mass="45654">MQNTFDAQKVQNGMAIQQMTGQVGMQVVGDIGQRMQENAVDSAKQAVKDYNDALARGDTAGMAQAKADYAAASQQYALWADDGAARVAAHAVVAGVGAGMGGGSVPGALGGTLAGDIAGNAVSGATRDTLGGTLLSNLASGLAGAAAGGSLGGAAGAMSGANGALNANLYNRQLHPEEKSLAQKIAANAAARGIRNADGSPVTASQIENAMRAANNSQYGEIVATGVAVPLNTNTPVGAVYDTTGMKLVSGSSGNYLVQDPSMLTTPSQMLQDLILANTGGGNSPYSWNDPSSSASPTISATTSALTQAGVYMDGTGSYRQTVSVGGETFNVGLHGSCATADCVMYGANINWSDPGSQSMAEAINVQLAEAAANGAAVATLGSPTGFVAQSATYVGALADGAKAYITRDGSALAPDIVGLPLGIVLTGMHIPEAAANQVNTLYQQFLGGWFSNSATQK</sequence>
<reference evidence="1" key="1">
    <citation type="submission" date="2023-07" db="EMBL/GenBank/DDBJ databases">
        <title>Sorghum-associated microbial communities from plants grown in Nebraska, USA.</title>
        <authorList>
            <person name="Schachtman D."/>
        </authorList>
    </citation>
    <scope>NUCLEOTIDE SEQUENCE</scope>
    <source>
        <strain evidence="1">DS1061</strain>
    </source>
</reference>
<dbReference type="EMBL" id="JAURTK010000024">
    <property type="protein sequence ID" value="MDP9651615.1"/>
    <property type="molecule type" value="Genomic_DNA"/>
</dbReference>
<name>A0AB73INN2_9BURK</name>
<gene>
    <name evidence="1" type="ORF">J2793_007090</name>
</gene>
<dbReference type="Proteomes" id="UP001229486">
    <property type="component" value="Unassembled WGS sequence"/>
</dbReference>
<protein>
    <recommendedName>
        <fullName evidence="3">Filamentous hemagglutinin</fullName>
    </recommendedName>
</protein>
<comment type="caution">
    <text evidence="1">The sequence shown here is derived from an EMBL/GenBank/DDBJ whole genome shotgun (WGS) entry which is preliminary data.</text>
</comment>
<proteinExistence type="predicted"/>
<organism evidence="1 2">
    <name type="scientific">Paraburkholderia caledonica</name>
    <dbReference type="NCBI Taxonomy" id="134536"/>
    <lineage>
        <taxon>Bacteria</taxon>
        <taxon>Pseudomonadati</taxon>
        <taxon>Pseudomonadota</taxon>
        <taxon>Betaproteobacteria</taxon>
        <taxon>Burkholderiales</taxon>
        <taxon>Burkholderiaceae</taxon>
        <taxon>Paraburkholderia</taxon>
    </lineage>
</organism>
<dbReference type="AlphaFoldDB" id="A0AB73INN2"/>
<accession>A0AB73INN2</accession>
<evidence type="ECO:0000313" key="1">
    <source>
        <dbReference type="EMBL" id="MDP9651615.1"/>
    </source>
</evidence>
<evidence type="ECO:0000313" key="2">
    <source>
        <dbReference type="Proteomes" id="UP001229486"/>
    </source>
</evidence>
<evidence type="ECO:0008006" key="3">
    <source>
        <dbReference type="Google" id="ProtNLM"/>
    </source>
</evidence>